<gene>
    <name evidence="1" type="ordered locus">ROP_69780</name>
</gene>
<evidence type="ECO:0000313" key="2">
    <source>
        <dbReference type="Proteomes" id="UP000002212"/>
    </source>
</evidence>
<dbReference type="Proteomes" id="UP000002212">
    <property type="component" value="Chromosome"/>
</dbReference>
<sequence>MERMIGGKLENGDVLVEIENKKTYNVAPLVVAAQERLTAMYYGTFSWGNYTVYRPGNTGGGPGTGGLRRLYAPWVRTGPDAFGNYKYSLNNSTMVRKVIGLQMPTSVTGVAGKYYSVTIDIATFVTAMPGAFDYVTQPPAYINLYASNGNEAQDVLIARSPRINPANPANQYYNFHPGKRDSQVLLSPVAAMPVGKLYFRLEVEHDYDWSATRDIWLPQDYFGSGNPLPPQLAFWEIDFDSANLFEESSGIQEWISSASRPTTYDWRSQAISTPGYTDGIQATIDIPDDSLIATEGAVFSFWTAQPTSSFTINVSGGSASSTKTVPASAVAQWVKVPLAPNLVDGNTVTIKVNLGFVSGPALYADIDADGTDGHNYYSYVDMVGSVSDITIQRFDSEVSTCALTLRDDTGIDVDETFAPGKAFRIRTNTSNNIPETEWGGVPMNYFNTVFQGTLENRRATYPRGARPEIKVLGTNSFTTLLEKTEYAFKALENYMNLFPYLGIVTVLHETGGINGAKPTDPNASSAGYGDYTGLWKLRDDSLNMTMLDALFITRNSQFGYAYFDRFNRIILAGDPPDQTTVFTDQTPVGDEFSYSKLDLQYGTTNVINYVALTAFDHVISVDEDLLIHNNVAKTELSFFDEESLRKYRKAEYKLQMFNRVDWSDIQNKILDKYKDPVITASTLRFPVRTHDELFTTSMIDMYETISIKYQDKLDTNYRIHTIKHFIKPGETWITEFGFGINSDSPLW</sequence>
<dbReference type="AlphaFoldDB" id="C1B4N6"/>
<organism evidence="1 2">
    <name type="scientific">Rhodococcus opacus (strain B4)</name>
    <dbReference type="NCBI Taxonomy" id="632772"/>
    <lineage>
        <taxon>Bacteria</taxon>
        <taxon>Bacillati</taxon>
        <taxon>Actinomycetota</taxon>
        <taxon>Actinomycetes</taxon>
        <taxon>Mycobacteriales</taxon>
        <taxon>Nocardiaceae</taxon>
        <taxon>Rhodococcus</taxon>
    </lineage>
</organism>
<dbReference type="PATRIC" id="fig|632772.20.peg.7282"/>
<accession>C1B4N6</accession>
<dbReference type="KEGG" id="rop:ROP_69780"/>
<protein>
    <submittedName>
        <fullName evidence="1">Uncharacterized protein</fullName>
    </submittedName>
</protein>
<dbReference type="HOGENOM" id="CLU_372092_0_0_11"/>
<dbReference type="EMBL" id="AP011115">
    <property type="protein sequence ID" value="BAH55225.1"/>
    <property type="molecule type" value="Genomic_DNA"/>
</dbReference>
<reference evidence="1 2" key="1">
    <citation type="submission" date="2009-03" db="EMBL/GenBank/DDBJ databases">
        <title>Comparison of the complete genome sequences of Rhodococcus erythropolis PR4 and Rhodococcus opacus B4.</title>
        <authorList>
            <person name="Takarada H."/>
            <person name="Sekine M."/>
            <person name="Hosoyama A."/>
            <person name="Yamada R."/>
            <person name="Fujisawa T."/>
            <person name="Omata S."/>
            <person name="Shimizu A."/>
            <person name="Tsukatani N."/>
            <person name="Tanikawa S."/>
            <person name="Fujita N."/>
            <person name="Harayama S."/>
        </authorList>
    </citation>
    <scope>NUCLEOTIDE SEQUENCE [LARGE SCALE GENOMIC DNA]</scope>
    <source>
        <strain evidence="1 2">B4</strain>
    </source>
</reference>
<evidence type="ECO:0000313" key="1">
    <source>
        <dbReference type="EMBL" id="BAH55225.1"/>
    </source>
</evidence>
<proteinExistence type="predicted"/>
<name>C1B4N6_RHOOB</name>